<dbReference type="InterPro" id="IPR050091">
    <property type="entry name" value="PKS_NRPS_Biosynth_Enz"/>
</dbReference>
<dbReference type="SMART" id="SM00822">
    <property type="entry name" value="PKS_KR"/>
    <property type="match status" value="1"/>
</dbReference>
<protein>
    <submittedName>
        <fullName evidence="4">SDR family NAD(P)-dependent oxidoreductase</fullName>
    </submittedName>
</protein>
<dbReference type="RefSeq" id="WP_380970274.1">
    <property type="nucleotide sequence ID" value="NZ_JBHSNZ010000140.1"/>
</dbReference>
<sequence length="171" mass="18005">PLPVTCWDVRRAPEAFRFLSQARHVGKVVLTVPAPLDPDGTVLITGGTGGLGALVARHLVTERGVRRLLLVSRRGPDAPGAAELVSELRDLGASEVEVAALDVADREQLAALLDSAGRSLTAVIHTAGVLDDGVVSSLSPERLATVLRPKADAVTHLHELTRHLDLSAFVV</sequence>
<dbReference type="EMBL" id="JBHSNZ010000140">
    <property type="protein sequence ID" value="MFC5813442.1"/>
    <property type="molecule type" value="Genomic_DNA"/>
</dbReference>
<proteinExistence type="predicted"/>
<dbReference type="SUPFAM" id="SSF51735">
    <property type="entry name" value="NAD(P)-binding Rossmann-fold domains"/>
    <property type="match status" value="1"/>
</dbReference>
<dbReference type="InterPro" id="IPR013968">
    <property type="entry name" value="PKS_KR"/>
</dbReference>
<evidence type="ECO:0000313" key="4">
    <source>
        <dbReference type="EMBL" id="MFC5813442.1"/>
    </source>
</evidence>
<dbReference type="PANTHER" id="PTHR43775:SF51">
    <property type="entry name" value="INACTIVE PHENOLPHTHIOCEROL SYNTHESIS POLYKETIDE SYNTHASE TYPE I PKS1-RELATED"/>
    <property type="match status" value="1"/>
</dbReference>
<dbReference type="PANTHER" id="PTHR43775">
    <property type="entry name" value="FATTY ACID SYNTHASE"/>
    <property type="match status" value="1"/>
</dbReference>
<evidence type="ECO:0000256" key="2">
    <source>
        <dbReference type="ARBA" id="ARBA00023268"/>
    </source>
</evidence>
<dbReference type="InterPro" id="IPR036291">
    <property type="entry name" value="NAD(P)-bd_dom_sf"/>
</dbReference>
<dbReference type="Pfam" id="PF08659">
    <property type="entry name" value="KR"/>
    <property type="match status" value="1"/>
</dbReference>
<feature type="domain" description="Ketoreductase" evidence="3">
    <location>
        <begin position="40"/>
        <end position="171"/>
    </location>
</feature>
<comment type="caution">
    <text evidence="4">The sequence shown here is derived from an EMBL/GenBank/DDBJ whole genome shotgun (WGS) entry which is preliminary data.</text>
</comment>
<keyword evidence="1" id="KW-0808">Transferase</keyword>
<dbReference type="InterPro" id="IPR057326">
    <property type="entry name" value="KR_dom"/>
</dbReference>
<gene>
    <name evidence="4" type="ORF">ACFQGO_39125</name>
</gene>
<evidence type="ECO:0000256" key="1">
    <source>
        <dbReference type="ARBA" id="ARBA00022679"/>
    </source>
</evidence>
<organism evidence="4 5">
    <name type="scientific">Streptomyces heilongjiangensis</name>
    <dbReference type="NCBI Taxonomy" id="945052"/>
    <lineage>
        <taxon>Bacteria</taxon>
        <taxon>Bacillati</taxon>
        <taxon>Actinomycetota</taxon>
        <taxon>Actinomycetes</taxon>
        <taxon>Kitasatosporales</taxon>
        <taxon>Streptomycetaceae</taxon>
        <taxon>Streptomyces</taxon>
    </lineage>
</organism>
<keyword evidence="2" id="KW-0511">Multifunctional enzyme</keyword>
<name>A0ABW1BK51_9ACTN</name>
<evidence type="ECO:0000313" key="5">
    <source>
        <dbReference type="Proteomes" id="UP001596112"/>
    </source>
</evidence>
<keyword evidence="5" id="KW-1185">Reference proteome</keyword>
<dbReference type="Proteomes" id="UP001596112">
    <property type="component" value="Unassembled WGS sequence"/>
</dbReference>
<feature type="non-terminal residue" evidence="4">
    <location>
        <position position="171"/>
    </location>
</feature>
<reference evidence="5" key="1">
    <citation type="journal article" date="2019" name="Int. J. Syst. Evol. Microbiol.">
        <title>The Global Catalogue of Microorganisms (GCM) 10K type strain sequencing project: providing services to taxonomists for standard genome sequencing and annotation.</title>
        <authorList>
            <consortium name="The Broad Institute Genomics Platform"/>
            <consortium name="The Broad Institute Genome Sequencing Center for Infectious Disease"/>
            <person name="Wu L."/>
            <person name="Ma J."/>
        </authorList>
    </citation>
    <scope>NUCLEOTIDE SEQUENCE [LARGE SCALE GENOMIC DNA]</scope>
    <source>
        <strain evidence="5">JCM 9918</strain>
    </source>
</reference>
<dbReference type="Gene3D" id="3.40.50.720">
    <property type="entry name" value="NAD(P)-binding Rossmann-like Domain"/>
    <property type="match status" value="1"/>
</dbReference>
<feature type="non-terminal residue" evidence="4">
    <location>
        <position position="1"/>
    </location>
</feature>
<accession>A0ABW1BK51</accession>
<evidence type="ECO:0000259" key="3">
    <source>
        <dbReference type="SMART" id="SM00822"/>
    </source>
</evidence>